<evidence type="ECO:0008006" key="3">
    <source>
        <dbReference type="Google" id="ProtNLM"/>
    </source>
</evidence>
<comment type="caution">
    <text evidence="1">The sequence shown here is derived from an EMBL/GenBank/DDBJ whole genome shotgun (WGS) entry which is preliminary data.</text>
</comment>
<dbReference type="EMBL" id="MU857116">
    <property type="protein sequence ID" value="KAK4149875.1"/>
    <property type="molecule type" value="Genomic_DNA"/>
</dbReference>
<reference evidence="1" key="2">
    <citation type="submission" date="2023-05" db="EMBL/GenBank/DDBJ databases">
        <authorList>
            <consortium name="Lawrence Berkeley National Laboratory"/>
            <person name="Steindorff A."/>
            <person name="Hensen N."/>
            <person name="Bonometti L."/>
            <person name="Westerberg I."/>
            <person name="Brannstrom I.O."/>
            <person name="Guillou S."/>
            <person name="Cros-Aarteil S."/>
            <person name="Calhoun S."/>
            <person name="Haridas S."/>
            <person name="Kuo A."/>
            <person name="Mondo S."/>
            <person name="Pangilinan J."/>
            <person name="Riley R."/>
            <person name="Labutti K."/>
            <person name="Andreopoulos B."/>
            <person name="Lipzen A."/>
            <person name="Chen C."/>
            <person name="Yanf M."/>
            <person name="Daum C."/>
            <person name="Ng V."/>
            <person name="Clum A."/>
            <person name="Ohm R."/>
            <person name="Martin F."/>
            <person name="Silar P."/>
            <person name="Natvig D."/>
            <person name="Lalanne C."/>
            <person name="Gautier V."/>
            <person name="Ament-Velasquez S.L."/>
            <person name="Kruys A."/>
            <person name="Hutchinson M.I."/>
            <person name="Powell A.J."/>
            <person name="Barry K."/>
            <person name="Miller A.N."/>
            <person name="Grigoriev I.V."/>
            <person name="Debuchy R."/>
            <person name="Gladieux P."/>
            <person name="Thoren M.H."/>
            <person name="Johannesson H."/>
        </authorList>
    </citation>
    <scope>NUCLEOTIDE SEQUENCE</scope>
    <source>
        <strain evidence="1">CBS 538.74</strain>
    </source>
</reference>
<dbReference type="AlphaFoldDB" id="A0AAN6VEK3"/>
<dbReference type="Proteomes" id="UP001302745">
    <property type="component" value="Unassembled WGS sequence"/>
</dbReference>
<protein>
    <recommendedName>
        <fullName evidence="3">BTB domain-containing protein</fullName>
    </recommendedName>
</protein>
<accession>A0AAN6VEK3</accession>
<keyword evidence="2" id="KW-1185">Reference proteome</keyword>
<proteinExistence type="predicted"/>
<sequence length="307" mass="35020">MDADGDLVLRVGSELGNAQEFRVCSAAMRRASPVWKSMLFDKPWPIRMLLAIVHGKFDHVRSTLTLDELRDILVVTDKYDLLPVIRPWPNTWMLAVHSQPRNGRERILKLHVAWELGCEEVVSSELDPFVFNYAILKHGSETRVSYKGGEPVSFDGHFLPEDLLETVAELRLFLIQPLLDFYHGEIKRRTQLGISATCCVVGSAPGQRKLCDAVILGGIYRTHKILEKDYLAEDASDILGSANDLMFFLWGLFRELPCLEDHTQCSPVKRYNVLEAQIKADGRWTNVLRPHHRERMEAQRKKAGLDC</sequence>
<evidence type="ECO:0000313" key="2">
    <source>
        <dbReference type="Proteomes" id="UP001302745"/>
    </source>
</evidence>
<evidence type="ECO:0000313" key="1">
    <source>
        <dbReference type="EMBL" id="KAK4149875.1"/>
    </source>
</evidence>
<reference evidence="1" key="1">
    <citation type="journal article" date="2023" name="Mol. Phylogenet. Evol.">
        <title>Genome-scale phylogeny and comparative genomics of the fungal order Sordariales.</title>
        <authorList>
            <person name="Hensen N."/>
            <person name="Bonometti L."/>
            <person name="Westerberg I."/>
            <person name="Brannstrom I.O."/>
            <person name="Guillou S."/>
            <person name="Cros-Aarteil S."/>
            <person name="Calhoun S."/>
            <person name="Haridas S."/>
            <person name="Kuo A."/>
            <person name="Mondo S."/>
            <person name="Pangilinan J."/>
            <person name="Riley R."/>
            <person name="LaButti K."/>
            <person name="Andreopoulos B."/>
            <person name="Lipzen A."/>
            <person name="Chen C."/>
            <person name="Yan M."/>
            <person name="Daum C."/>
            <person name="Ng V."/>
            <person name="Clum A."/>
            <person name="Steindorff A."/>
            <person name="Ohm R.A."/>
            <person name="Martin F."/>
            <person name="Silar P."/>
            <person name="Natvig D.O."/>
            <person name="Lalanne C."/>
            <person name="Gautier V."/>
            <person name="Ament-Velasquez S.L."/>
            <person name="Kruys A."/>
            <person name="Hutchinson M.I."/>
            <person name="Powell A.J."/>
            <person name="Barry K."/>
            <person name="Miller A.N."/>
            <person name="Grigoriev I.V."/>
            <person name="Debuchy R."/>
            <person name="Gladieux P."/>
            <person name="Hiltunen Thoren M."/>
            <person name="Johannesson H."/>
        </authorList>
    </citation>
    <scope>NUCLEOTIDE SEQUENCE</scope>
    <source>
        <strain evidence="1">CBS 538.74</strain>
    </source>
</reference>
<organism evidence="1 2">
    <name type="scientific">Chaetomidium leptoderma</name>
    <dbReference type="NCBI Taxonomy" id="669021"/>
    <lineage>
        <taxon>Eukaryota</taxon>
        <taxon>Fungi</taxon>
        <taxon>Dikarya</taxon>
        <taxon>Ascomycota</taxon>
        <taxon>Pezizomycotina</taxon>
        <taxon>Sordariomycetes</taxon>
        <taxon>Sordariomycetidae</taxon>
        <taxon>Sordariales</taxon>
        <taxon>Chaetomiaceae</taxon>
        <taxon>Chaetomidium</taxon>
    </lineage>
</organism>
<name>A0AAN6VEK3_9PEZI</name>
<gene>
    <name evidence="1" type="ORF">C8A00DRAFT_46600</name>
</gene>